<evidence type="ECO:0000256" key="1">
    <source>
        <dbReference type="SAM" id="SignalP"/>
    </source>
</evidence>
<dbReference type="Proteomes" id="UP001286589">
    <property type="component" value="Unassembled WGS sequence"/>
</dbReference>
<accession>A0AB35RNA2</accession>
<feature type="domain" description="Lysozyme inhibitor LprI-like N-terminal" evidence="2">
    <location>
        <begin position="43"/>
        <end position="137"/>
    </location>
</feature>
<comment type="caution">
    <text evidence="3">The sequence shown here is derived from an EMBL/GenBank/DDBJ whole genome shotgun (WGS) entry which is preliminary data.</text>
</comment>
<feature type="chain" id="PRO_5044258779" evidence="1">
    <location>
        <begin position="20"/>
        <end position="146"/>
    </location>
</feature>
<dbReference type="EMBL" id="JAWJAC010000007">
    <property type="protein sequence ID" value="MDV2863641.1"/>
    <property type="molecule type" value="Genomic_DNA"/>
</dbReference>
<sequence>MNKLPIFMSLLFISYGLPAAPTGNITTSKEVDKCFDKYGENNVECLEDLNDKSDHQLEQSYQHKLKEIDAFDYTKWWMADESRKAGMIDDLKKSQVEWLKYRNDYCSAATTAAQGTHYLGAAFTSCNINMNKRRIAEIEMIKLEAE</sequence>
<name>A0AB35RNA2_9ENTR</name>
<protein>
    <submittedName>
        <fullName evidence="3">Lysozyme inhibitor LprI family protein</fullName>
    </submittedName>
</protein>
<proteinExistence type="predicted"/>
<dbReference type="InterPro" id="IPR009739">
    <property type="entry name" value="LprI-like_N"/>
</dbReference>
<evidence type="ECO:0000259" key="2">
    <source>
        <dbReference type="Pfam" id="PF07007"/>
    </source>
</evidence>
<dbReference type="AlphaFoldDB" id="A0AB35RNA2"/>
<feature type="signal peptide" evidence="1">
    <location>
        <begin position="1"/>
        <end position="19"/>
    </location>
</feature>
<evidence type="ECO:0000313" key="4">
    <source>
        <dbReference type="Proteomes" id="UP001286589"/>
    </source>
</evidence>
<organism evidence="3 4">
    <name type="scientific">Phytobacter ursingii</name>
    <dbReference type="NCBI Taxonomy" id="1972431"/>
    <lineage>
        <taxon>Bacteria</taxon>
        <taxon>Pseudomonadati</taxon>
        <taxon>Pseudomonadota</taxon>
        <taxon>Gammaproteobacteria</taxon>
        <taxon>Enterobacterales</taxon>
        <taxon>Enterobacteriaceae</taxon>
        <taxon>Phytobacter</taxon>
    </lineage>
</organism>
<dbReference type="Gene3D" id="1.20.1270.180">
    <property type="match status" value="1"/>
</dbReference>
<dbReference type="RefSeq" id="WP_229220553.1">
    <property type="nucleotide sequence ID" value="NZ_JAWJAC010000007.1"/>
</dbReference>
<keyword evidence="4" id="KW-1185">Reference proteome</keyword>
<gene>
    <name evidence="3" type="ORF">R0H02_14340</name>
</gene>
<reference evidence="3 4" key="1">
    <citation type="submission" date="2023-10" db="EMBL/GenBank/DDBJ databases">
        <title>Phytobacter spp. The emergence of a new genus of hospital-origin enterobacteria encoding carbapenemases in Argentina.</title>
        <authorList>
            <person name="Vay C."/>
            <person name="Almuzara M."/>
            <person name="Traglia G.M."/>
            <person name="Campos J."/>
        </authorList>
    </citation>
    <scope>NUCLEOTIDE SEQUENCE [LARGE SCALE GENOMIC DNA]</scope>
    <source>
        <strain evidence="3 4">CVMA36</strain>
    </source>
</reference>
<keyword evidence="1" id="KW-0732">Signal</keyword>
<dbReference type="Pfam" id="PF07007">
    <property type="entry name" value="LprI"/>
    <property type="match status" value="1"/>
</dbReference>
<evidence type="ECO:0000313" key="3">
    <source>
        <dbReference type="EMBL" id="MDV2863641.1"/>
    </source>
</evidence>